<accession>A0A1W0E6E1</accession>
<evidence type="ECO:0000313" key="1">
    <source>
        <dbReference type="EMBL" id="OQS54837.1"/>
    </source>
</evidence>
<dbReference type="Gene3D" id="3.40.50.1010">
    <property type="entry name" value="5'-nuclease"/>
    <property type="match status" value="1"/>
</dbReference>
<protein>
    <submittedName>
        <fullName evidence="1">Uncharacterized protein</fullName>
    </submittedName>
</protein>
<organism evidence="1 2">
    <name type="scientific">Ecytonucleospora hepatopenaei</name>
    <dbReference type="NCBI Taxonomy" id="646526"/>
    <lineage>
        <taxon>Eukaryota</taxon>
        <taxon>Fungi</taxon>
        <taxon>Fungi incertae sedis</taxon>
        <taxon>Microsporidia</taxon>
        <taxon>Enterocytozoonidae</taxon>
        <taxon>Ecytonucleospora</taxon>
    </lineage>
</organism>
<name>A0A1W0E6E1_9MICR</name>
<proteinExistence type="predicted"/>
<gene>
    <name evidence="1" type="ORF">EHP00_192</name>
</gene>
<dbReference type="VEuPathDB" id="MicrosporidiaDB:EHP00_192"/>
<dbReference type="OrthoDB" id="25675at2759"/>
<dbReference type="Proteomes" id="UP000192758">
    <property type="component" value="Unassembled WGS sequence"/>
</dbReference>
<keyword evidence="2" id="KW-1185">Reference proteome</keyword>
<reference evidence="1 2" key="1">
    <citation type="journal article" date="2017" name="Environ. Microbiol.">
        <title>Decay of the glycolytic pathway and adaptation to intranuclear parasitism within Enterocytozoonidae microsporidia.</title>
        <authorList>
            <person name="Wiredu Boakye D."/>
            <person name="Jaroenlak P."/>
            <person name="Prachumwat A."/>
            <person name="Williams T.A."/>
            <person name="Bateman K.S."/>
            <person name="Itsathitphaisarn O."/>
            <person name="Sritunyalucksana K."/>
            <person name="Paszkiewicz K.H."/>
            <person name="Moore K.A."/>
            <person name="Stentiford G.D."/>
            <person name="Williams B.A."/>
        </authorList>
    </citation>
    <scope>NUCLEOTIDE SEQUENCE [LARGE SCALE GENOMIC DNA]</scope>
    <source>
        <strain evidence="1 2">TH1</strain>
    </source>
</reference>
<comment type="caution">
    <text evidence="1">The sequence shown here is derived from an EMBL/GenBank/DDBJ whole genome shotgun (WGS) entry which is preliminary data.</text>
</comment>
<dbReference type="EMBL" id="MNPJ01000016">
    <property type="protein sequence ID" value="OQS54837.1"/>
    <property type="molecule type" value="Genomic_DNA"/>
</dbReference>
<dbReference type="AlphaFoldDB" id="A0A1W0E6E1"/>
<evidence type="ECO:0000313" key="2">
    <source>
        <dbReference type="Proteomes" id="UP000192758"/>
    </source>
</evidence>
<sequence length="171" mass="19997">MPKNHIKEIKKAFRILLDNEYRNPFQIYVDGSFLKVADRLQNGTSIFLNLFPKQPNLFITKCEFKKYTNFKKSEKLGDLSGHVQIINCECENDSCHLNLFNIKKENKHHYIIASCSFSILKKCVSSNICTITFKNSIPILNVCNLRRKDFDKKGAFISRGELQRLENRFNK</sequence>